<dbReference type="Proteomes" id="UP000827721">
    <property type="component" value="Unassembled WGS sequence"/>
</dbReference>
<evidence type="ECO:0000256" key="1">
    <source>
        <dbReference type="SAM" id="MobiDB-lite"/>
    </source>
</evidence>
<organism evidence="3 4">
    <name type="scientific">Xanthoceras sorbifolium</name>
    <dbReference type="NCBI Taxonomy" id="99658"/>
    <lineage>
        <taxon>Eukaryota</taxon>
        <taxon>Viridiplantae</taxon>
        <taxon>Streptophyta</taxon>
        <taxon>Embryophyta</taxon>
        <taxon>Tracheophyta</taxon>
        <taxon>Spermatophyta</taxon>
        <taxon>Magnoliopsida</taxon>
        <taxon>eudicotyledons</taxon>
        <taxon>Gunneridae</taxon>
        <taxon>Pentapetalae</taxon>
        <taxon>rosids</taxon>
        <taxon>malvids</taxon>
        <taxon>Sapindales</taxon>
        <taxon>Sapindaceae</taxon>
        <taxon>Xanthoceroideae</taxon>
        <taxon>Xanthoceras</taxon>
    </lineage>
</organism>
<dbReference type="PANTHER" id="PTHR28535">
    <property type="entry name" value="ZINC FINGER GRF-TYPE CONTAINING 1"/>
    <property type="match status" value="1"/>
</dbReference>
<evidence type="ECO:0000313" key="3">
    <source>
        <dbReference type="EMBL" id="KAH7550093.1"/>
    </source>
</evidence>
<comment type="caution">
    <text evidence="3">The sequence shown here is derived from an EMBL/GenBank/DDBJ whole genome shotgun (WGS) entry which is preliminary data.</text>
</comment>
<feature type="domain" description="5'-3' DNA helicase ZGRF1-like N-terminal" evidence="2">
    <location>
        <begin position="7"/>
        <end position="78"/>
    </location>
</feature>
<dbReference type="InterPro" id="IPR018838">
    <property type="entry name" value="ZGRF1-like_N"/>
</dbReference>
<proteinExistence type="predicted"/>
<feature type="domain" description="5'-3' DNA helicase ZGRF1-like N-terminal" evidence="2">
    <location>
        <begin position="313"/>
        <end position="390"/>
    </location>
</feature>
<sequence length="613" mass="68410">MEDAKRRWCVTYTKHIKQKRKVYQDGFLDLHISTSKVKLYDDCEKLLECRMLKNDEVVSCGETLTFNAYFVDVGDPEGDHKPLCDSNVQGRDKKFSEQPNLLRRQRFGNKSISSDGKIDREKKKAQSNCISPSQKIIREFKKRELEKYGTPQSSPDTAKTKTTEWQVLYTTQLTQKSKKYHDGFLRLKICGLQGRQIVLFDENRKLLDSRFLRRDEVIKSSESVAFDGHLVEIGELEENCEPLVDLNANGNNSNIAGKSEAMHGQQTYIKNNKYDGKVFRRSDVSGYGAPQSSLDPKNSSTNVLNFYSTFNAEWQVMYTTQVTQKAKKYHDGFLKLAITGSFLRQVTLHDDGKRLLNSRFLKKDEIIRSGESISFDAHLVDIGEPQENHHVNLEGNNSNIVQISGITQKQQNGLKADKSVGKGKPQKSVCSSKNAGSTSSISGETSKSVPKDKPLRDASQILSILQRPMTVKIVDAGCIDNSTAGQLSSIKELEVSDVVDHKSCQNFNIGGPNEDTDTGNCPDLMSLETTSTCNGSQISKETEIGNFHQSQLEVKAGNKSNEEALVFGISRSGTCASHEPADDERKSSDKPSTASKTEEFPSFDLGFLAWAST</sequence>
<feature type="region of interest" description="Disordered" evidence="1">
    <location>
        <begin position="572"/>
        <end position="599"/>
    </location>
</feature>
<protein>
    <recommendedName>
        <fullName evidence="2">5'-3' DNA helicase ZGRF1-like N-terminal domain-containing protein</fullName>
    </recommendedName>
</protein>
<reference evidence="3 4" key="1">
    <citation type="submission" date="2021-02" db="EMBL/GenBank/DDBJ databases">
        <title>Plant Genome Project.</title>
        <authorList>
            <person name="Zhang R.-G."/>
        </authorList>
    </citation>
    <scope>NUCLEOTIDE SEQUENCE [LARGE SCALE GENOMIC DNA]</scope>
    <source>
        <tissue evidence="3">Leaves</tissue>
    </source>
</reference>
<feature type="region of interest" description="Disordered" evidence="1">
    <location>
        <begin position="412"/>
        <end position="454"/>
    </location>
</feature>
<feature type="compositionally biased region" description="Basic and acidic residues" evidence="1">
    <location>
        <begin position="579"/>
        <end position="589"/>
    </location>
</feature>
<feature type="compositionally biased region" description="Low complexity" evidence="1">
    <location>
        <begin position="436"/>
        <end position="448"/>
    </location>
</feature>
<dbReference type="Pfam" id="PF10382">
    <property type="entry name" value="ZGRF1-like_N"/>
    <property type="match status" value="3"/>
</dbReference>
<dbReference type="EMBL" id="JAFEMO010000013">
    <property type="protein sequence ID" value="KAH7550093.1"/>
    <property type="molecule type" value="Genomic_DNA"/>
</dbReference>
<evidence type="ECO:0000259" key="2">
    <source>
        <dbReference type="Pfam" id="PF10382"/>
    </source>
</evidence>
<name>A0ABQ8H850_9ROSI</name>
<evidence type="ECO:0000313" key="4">
    <source>
        <dbReference type="Proteomes" id="UP000827721"/>
    </source>
</evidence>
<accession>A0ABQ8H850</accession>
<dbReference type="PANTHER" id="PTHR28535:SF1">
    <property type="entry name" value="PROTEIN ZGRF1"/>
    <property type="match status" value="1"/>
</dbReference>
<keyword evidence="4" id="KW-1185">Reference proteome</keyword>
<dbReference type="InterPro" id="IPR052800">
    <property type="entry name" value="DNA_Repair_Helicase_ZGRF1"/>
</dbReference>
<gene>
    <name evidence="3" type="ORF">JRO89_XS13G0134100</name>
</gene>
<feature type="domain" description="5'-3' DNA helicase ZGRF1-like N-terminal" evidence="2">
    <location>
        <begin position="163"/>
        <end position="239"/>
    </location>
</feature>